<feature type="chain" id="PRO_5016054439" evidence="2">
    <location>
        <begin position="23"/>
        <end position="246"/>
    </location>
</feature>
<dbReference type="EMBL" id="NBIV01000349">
    <property type="protein sequence ID" value="PXF40183.1"/>
    <property type="molecule type" value="Genomic_DNA"/>
</dbReference>
<feature type="region of interest" description="Disordered" evidence="1">
    <location>
        <begin position="39"/>
        <end position="68"/>
    </location>
</feature>
<evidence type="ECO:0000256" key="2">
    <source>
        <dbReference type="SAM" id="SignalP"/>
    </source>
</evidence>
<dbReference type="AlphaFoldDB" id="A0A2V3IDN0"/>
<dbReference type="Proteomes" id="UP000247409">
    <property type="component" value="Unassembled WGS sequence"/>
</dbReference>
<keyword evidence="2" id="KW-0732">Signal</keyword>
<reference evidence="3 4" key="1">
    <citation type="journal article" date="2018" name="Mol. Biol. Evol.">
        <title>Analysis of the draft genome of the red seaweed Gracilariopsis chorda provides insights into genome size evolution in Rhodophyta.</title>
        <authorList>
            <person name="Lee J."/>
            <person name="Yang E.C."/>
            <person name="Graf L."/>
            <person name="Yang J.H."/>
            <person name="Qiu H."/>
            <person name="Zel Zion U."/>
            <person name="Chan C.X."/>
            <person name="Stephens T.G."/>
            <person name="Weber A.P.M."/>
            <person name="Boo G.H."/>
            <person name="Boo S.M."/>
            <person name="Kim K.M."/>
            <person name="Shin Y."/>
            <person name="Jung M."/>
            <person name="Lee S.J."/>
            <person name="Yim H.S."/>
            <person name="Lee J.H."/>
            <person name="Bhattacharya D."/>
            <person name="Yoon H.S."/>
        </authorList>
    </citation>
    <scope>NUCLEOTIDE SEQUENCE [LARGE SCALE GENOMIC DNA]</scope>
    <source>
        <strain evidence="3 4">SKKU-2015</strain>
        <tissue evidence="3">Whole body</tissue>
    </source>
</reference>
<gene>
    <name evidence="3" type="ORF">BWQ96_10106</name>
</gene>
<proteinExistence type="predicted"/>
<evidence type="ECO:0000313" key="3">
    <source>
        <dbReference type="EMBL" id="PXF40183.1"/>
    </source>
</evidence>
<feature type="signal peptide" evidence="2">
    <location>
        <begin position="1"/>
        <end position="22"/>
    </location>
</feature>
<accession>A0A2V3IDN0</accession>
<evidence type="ECO:0000313" key="4">
    <source>
        <dbReference type="Proteomes" id="UP000247409"/>
    </source>
</evidence>
<protein>
    <submittedName>
        <fullName evidence="3">Uncharacterized protein</fullName>
    </submittedName>
</protein>
<sequence>MHFHSLLFFALLSLLLLRSAQAGGLTLKQCKQICSRRSACGAPTHRSPRRATKSSVRTGQVKAGGSCSSDGDCSEGYGCSASKTCNKVLKDVPYYVFANDYCEVFINGKYQGYVPTGFAVQKFTYSGVCDDIIMKVTNTGDFISSGIVMEYGGWKHGSQGFHQTPNGIALPIYGRAKLSPEGNFTNNDPSYDYMSWKEAIYAKDMDATGNFPSSMKENGADPVTSDDIYTPDDTVMGIRYEFPDCY</sequence>
<comment type="caution">
    <text evidence="3">The sequence shown here is derived from an EMBL/GenBank/DDBJ whole genome shotgun (WGS) entry which is preliminary data.</text>
</comment>
<organism evidence="3 4">
    <name type="scientific">Gracilariopsis chorda</name>
    <dbReference type="NCBI Taxonomy" id="448386"/>
    <lineage>
        <taxon>Eukaryota</taxon>
        <taxon>Rhodophyta</taxon>
        <taxon>Florideophyceae</taxon>
        <taxon>Rhodymeniophycidae</taxon>
        <taxon>Gracilariales</taxon>
        <taxon>Gracilariaceae</taxon>
        <taxon>Gracilariopsis</taxon>
    </lineage>
</organism>
<evidence type="ECO:0000256" key="1">
    <source>
        <dbReference type="SAM" id="MobiDB-lite"/>
    </source>
</evidence>
<name>A0A2V3IDN0_9FLOR</name>
<keyword evidence="4" id="KW-1185">Reference proteome</keyword>